<name>A0A7I8D6J1_9FIRM</name>
<sequence length="207" mass="22557">MECKLLGCRIRISVTFVTLVAVTVILDRSGMAAWTIGSAFLHECGHFIAFYLLGCPPTRVELLPFGMRMETSKEAPLGYAKEAVACLSGPMVNFLLFFLFSVLGKTLALSWMAAPAAVNLVLGSFNLLPIVPLDGGNALFCILCLFLEEKWVGRISCVLSVAVLLPVAILSFYIMLRSGFNITLLVTVSYLILLFAKSQRHGHSIHG</sequence>
<evidence type="ECO:0000256" key="3">
    <source>
        <dbReference type="ARBA" id="ARBA00022670"/>
    </source>
</evidence>
<feature type="transmembrane region" description="Helical" evidence="7">
    <location>
        <begin position="7"/>
        <end position="26"/>
    </location>
</feature>
<reference evidence="9" key="1">
    <citation type="submission" date="2020-07" db="EMBL/GenBank/DDBJ databases">
        <title>Complete genome sequencing of Clostridia bacterium strain 12CBH8.</title>
        <authorList>
            <person name="Sakamoto M."/>
            <person name="Murakami T."/>
            <person name="Mori H."/>
        </authorList>
    </citation>
    <scope>NUCLEOTIDE SEQUENCE [LARGE SCALE GENOMIC DNA]</scope>
    <source>
        <strain evidence="9">12CBH8</strain>
    </source>
</reference>
<dbReference type="Proteomes" id="UP000593890">
    <property type="component" value="Chromosome"/>
</dbReference>
<proteinExistence type="inferred from homology"/>
<evidence type="ECO:0000256" key="6">
    <source>
        <dbReference type="ARBA" id="ARBA00023049"/>
    </source>
</evidence>
<dbReference type="RefSeq" id="WP_090264570.1">
    <property type="nucleotide sequence ID" value="NZ_AP023321.1"/>
</dbReference>
<evidence type="ECO:0000256" key="4">
    <source>
        <dbReference type="ARBA" id="ARBA00022801"/>
    </source>
</evidence>
<comment type="cofactor">
    <cofactor evidence="1">
        <name>Zn(2+)</name>
        <dbReference type="ChEBI" id="CHEBI:29105"/>
    </cofactor>
</comment>
<feature type="transmembrane region" description="Helical" evidence="7">
    <location>
        <begin position="180"/>
        <end position="196"/>
    </location>
</feature>
<organism evidence="8 9">
    <name type="scientific">Solibaculum mannosilyticum</name>
    <dbReference type="NCBI Taxonomy" id="2780922"/>
    <lineage>
        <taxon>Bacteria</taxon>
        <taxon>Bacillati</taxon>
        <taxon>Bacillota</taxon>
        <taxon>Clostridia</taxon>
        <taxon>Eubacteriales</taxon>
        <taxon>Oscillospiraceae</taxon>
        <taxon>Solibaculum</taxon>
    </lineage>
</organism>
<dbReference type="GO" id="GO:0006508">
    <property type="term" value="P:proteolysis"/>
    <property type="evidence" value="ECO:0007669"/>
    <property type="project" value="UniProtKB-KW"/>
</dbReference>
<gene>
    <name evidence="8" type="ORF">C12CBH8_17380</name>
</gene>
<evidence type="ECO:0000256" key="7">
    <source>
        <dbReference type="SAM" id="Phobius"/>
    </source>
</evidence>
<feature type="transmembrane region" description="Helical" evidence="7">
    <location>
        <begin position="94"/>
        <end position="114"/>
    </location>
</feature>
<keyword evidence="6" id="KW-0482">Metalloprotease</keyword>
<keyword evidence="4" id="KW-0378">Hydrolase</keyword>
<dbReference type="AlphaFoldDB" id="A0A7I8D6J1"/>
<dbReference type="GO" id="GO:0008237">
    <property type="term" value="F:metallopeptidase activity"/>
    <property type="evidence" value="ECO:0007669"/>
    <property type="project" value="UniProtKB-KW"/>
</dbReference>
<dbReference type="PANTHER" id="PTHR39188:SF3">
    <property type="entry name" value="STAGE IV SPORULATION PROTEIN FB"/>
    <property type="match status" value="1"/>
</dbReference>
<evidence type="ECO:0008006" key="10">
    <source>
        <dbReference type="Google" id="ProtNLM"/>
    </source>
</evidence>
<evidence type="ECO:0000313" key="8">
    <source>
        <dbReference type="EMBL" id="BCI61099.1"/>
    </source>
</evidence>
<keyword evidence="7" id="KW-1133">Transmembrane helix</keyword>
<feature type="transmembrane region" description="Helical" evidence="7">
    <location>
        <begin position="154"/>
        <end position="174"/>
    </location>
</feature>
<accession>A0A7I8D6J1</accession>
<dbReference type="EMBL" id="AP023321">
    <property type="protein sequence ID" value="BCI61099.1"/>
    <property type="molecule type" value="Genomic_DNA"/>
</dbReference>
<keyword evidence="7" id="KW-0812">Transmembrane</keyword>
<evidence type="ECO:0000313" key="9">
    <source>
        <dbReference type="Proteomes" id="UP000593890"/>
    </source>
</evidence>
<keyword evidence="9" id="KW-1185">Reference proteome</keyword>
<comment type="similarity">
    <text evidence="2">Belongs to the peptidase M50B family.</text>
</comment>
<dbReference type="PANTHER" id="PTHR39188">
    <property type="entry name" value="MEMBRANE-ASSOCIATED ZINC METALLOPROTEASE M50B"/>
    <property type="match status" value="1"/>
</dbReference>
<keyword evidence="3" id="KW-0645">Protease</keyword>
<feature type="transmembrane region" description="Helical" evidence="7">
    <location>
        <begin position="32"/>
        <end position="53"/>
    </location>
</feature>
<protein>
    <recommendedName>
        <fullName evidence="10">Peptidase M50</fullName>
    </recommendedName>
</protein>
<feature type="transmembrane region" description="Helical" evidence="7">
    <location>
        <begin position="126"/>
        <end position="147"/>
    </location>
</feature>
<dbReference type="KEGG" id="sman:C12CBH8_17380"/>
<evidence type="ECO:0000256" key="2">
    <source>
        <dbReference type="ARBA" id="ARBA00007931"/>
    </source>
</evidence>
<evidence type="ECO:0000256" key="1">
    <source>
        <dbReference type="ARBA" id="ARBA00001947"/>
    </source>
</evidence>
<keyword evidence="7" id="KW-0472">Membrane</keyword>
<keyword evidence="5" id="KW-0862">Zinc</keyword>
<evidence type="ECO:0000256" key="5">
    <source>
        <dbReference type="ARBA" id="ARBA00022833"/>
    </source>
</evidence>